<organism evidence="1 2">
    <name type="scientific">Anaeramoeba flamelloides</name>
    <dbReference type="NCBI Taxonomy" id="1746091"/>
    <lineage>
        <taxon>Eukaryota</taxon>
        <taxon>Metamonada</taxon>
        <taxon>Anaeramoebidae</taxon>
        <taxon>Anaeramoeba</taxon>
    </lineage>
</organism>
<evidence type="ECO:0000313" key="1">
    <source>
        <dbReference type="EMBL" id="KAJ6236578.1"/>
    </source>
</evidence>
<protein>
    <submittedName>
        <fullName evidence="1">Uncharacterized protein</fullName>
    </submittedName>
</protein>
<accession>A0ABQ8XVF1</accession>
<dbReference type="Proteomes" id="UP001150062">
    <property type="component" value="Unassembled WGS sequence"/>
</dbReference>
<comment type="caution">
    <text evidence="1">The sequence shown here is derived from an EMBL/GenBank/DDBJ whole genome shotgun (WGS) entry which is preliminary data.</text>
</comment>
<reference evidence="1" key="1">
    <citation type="submission" date="2022-08" db="EMBL/GenBank/DDBJ databases">
        <title>Novel sulfate-reducing endosymbionts in the free-living metamonad Anaeramoeba.</title>
        <authorList>
            <person name="Jerlstrom-Hultqvist J."/>
            <person name="Cepicka I."/>
            <person name="Gallot-Lavallee L."/>
            <person name="Salas-Leiva D."/>
            <person name="Curtis B.A."/>
            <person name="Zahonova K."/>
            <person name="Pipaliya S."/>
            <person name="Dacks J."/>
            <person name="Roger A.J."/>
        </authorList>
    </citation>
    <scope>NUCLEOTIDE SEQUENCE</scope>
    <source>
        <strain evidence="1">Schooner1</strain>
    </source>
</reference>
<proteinExistence type="predicted"/>
<evidence type="ECO:0000313" key="2">
    <source>
        <dbReference type="Proteomes" id="UP001150062"/>
    </source>
</evidence>
<name>A0ABQ8XVF1_9EUKA</name>
<keyword evidence="2" id="KW-1185">Reference proteome</keyword>
<sequence length="77" mass="8618">MIGSTEDGPNPPSGFDIIQPVLQYGSTPETVLPKHTKQHTKGNLTYIHTQSKHTMTYPYTYQQLLQILSKGTKTSLE</sequence>
<dbReference type="EMBL" id="JAOAOG010000242">
    <property type="protein sequence ID" value="KAJ6236578.1"/>
    <property type="molecule type" value="Genomic_DNA"/>
</dbReference>
<gene>
    <name evidence="1" type="ORF">M0813_27320</name>
</gene>